<evidence type="ECO:0000259" key="8">
    <source>
        <dbReference type="Pfam" id="PF02771"/>
    </source>
</evidence>
<evidence type="ECO:0000313" key="10">
    <source>
        <dbReference type="Proteomes" id="UP000094053"/>
    </source>
</evidence>
<evidence type="ECO:0000259" key="6">
    <source>
        <dbReference type="Pfam" id="PF00441"/>
    </source>
</evidence>
<comment type="cofactor">
    <cofactor evidence="1">
        <name>FAD</name>
        <dbReference type="ChEBI" id="CHEBI:57692"/>
    </cofactor>
</comment>
<dbReference type="PANTHER" id="PTHR43292">
    <property type="entry name" value="ACYL-COA DEHYDROGENASE"/>
    <property type="match status" value="1"/>
</dbReference>
<dbReference type="SUPFAM" id="SSF47203">
    <property type="entry name" value="Acyl-CoA dehydrogenase C-terminal domain-like"/>
    <property type="match status" value="2"/>
</dbReference>
<dbReference type="InterPro" id="IPR046373">
    <property type="entry name" value="Acyl-CoA_Oxase/DH_mid-dom_sf"/>
</dbReference>
<dbReference type="OrthoDB" id="3964153at2"/>
<dbReference type="InterPro" id="IPR009100">
    <property type="entry name" value="AcylCoA_DH/oxidase_NM_dom_sf"/>
</dbReference>
<dbReference type="InterPro" id="IPR013786">
    <property type="entry name" value="AcylCoA_DH/ox_N"/>
</dbReference>
<proteinExistence type="inferred from homology"/>
<dbReference type="InterPro" id="IPR036250">
    <property type="entry name" value="AcylCo_DH-like_C"/>
</dbReference>
<gene>
    <name evidence="9" type="ORF">BHQ18_25990</name>
</gene>
<dbReference type="FunFam" id="2.40.110.10:FF:000011">
    <property type="entry name" value="Acyl-CoA dehydrogenase FadE34"/>
    <property type="match status" value="1"/>
</dbReference>
<feature type="domain" description="Acyl-CoA dehydrogenase/oxidase N-terminal" evidence="8">
    <location>
        <begin position="358"/>
        <end position="452"/>
    </location>
</feature>
<dbReference type="Proteomes" id="UP000094053">
    <property type="component" value="Unassembled WGS sequence"/>
</dbReference>
<keyword evidence="5" id="KW-0560">Oxidoreductase</keyword>
<sequence length="705" mass="74068">MSVASPGTIADEQLAVRELIRDWAAASNAIAAARDVEQGQPDAWRGPYRGLAELGIFGVALPEEHGGADGTVEDLCAMVDEAAAALVPGPVATTALATLVITDPDVLAALAAGDRVAGVALAADLQLADGAVSGTADYVLGADGAGVLVLPAGDGFVMVDATAAGVTVEPLEPTDFSRPLARVVLDSAPARPIDGSAQRIVDVAAAMMAAEAAGLARWALQTATEYAKVREQFGKPIGSFQAIKHMCAEMLLRSEQAAVAAGDAARAVSEGDDAQLSVAAAVAAAVGIDAAKNNAKDCIQVLGGIGITWEHDAHLYLRRAYGLAHFLRGEKHWLRRVAALTQQGVRRELSIDLASVAELRPEIASAVEQVAKLPVEQRQAALADAGLQAPHWPKPHGRGAGPAEQLLIDQELAAAGVTRPDLVIGWWAAPTILEHGTPEQIERFVPATLRGELLWCQLFSEPGAGSDLAALRTKAVRAEGGWKLTGQKVWTSAAHKAQWGVCLARTDPEAPKHKGITYFLVDMSSPGIDIRPLREITGDNLFNEVFFDDVFVPDEMVVGQVNDGWRLARTTLANERVAMAAGTALGNPMEELLKQVATLDFDVAGQDELGALIVAAQVGSLLDRKIAELAVGGQDPGPQASVRKLIGVRYRQALAELRMELSEGGGVVENQTVFDFLNTRCLTIAGGTEQILLTLAGERLLGLPR</sequence>
<evidence type="ECO:0000256" key="5">
    <source>
        <dbReference type="ARBA" id="ARBA00023002"/>
    </source>
</evidence>
<dbReference type="GO" id="GO:0016627">
    <property type="term" value="F:oxidoreductase activity, acting on the CH-CH group of donors"/>
    <property type="evidence" value="ECO:0007669"/>
    <property type="project" value="InterPro"/>
</dbReference>
<dbReference type="GO" id="GO:0050660">
    <property type="term" value="F:flavin adenine dinucleotide binding"/>
    <property type="evidence" value="ECO:0007669"/>
    <property type="project" value="InterPro"/>
</dbReference>
<dbReference type="InterPro" id="IPR037069">
    <property type="entry name" value="AcylCoA_DH/ox_N_sf"/>
</dbReference>
<feature type="domain" description="Acyl-CoA oxidase/dehydrogenase middle" evidence="7">
    <location>
        <begin position="456"/>
        <end position="550"/>
    </location>
</feature>
<name>A0A1E3RA85_MYCFV</name>
<evidence type="ECO:0000259" key="7">
    <source>
        <dbReference type="Pfam" id="PF02770"/>
    </source>
</evidence>
<dbReference type="Pfam" id="PF02771">
    <property type="entry name" value="Acyl-CoA_dh_N"/>
    <property type="match status" value="2"/>
</dbReference>
<reference evidence="10" key="1">
    <citation type="submission" date="2016-09" db="EMBL/GenBank/DDBJ databases">
        <authorList>
            <person name="Greninger A.L."/>
            <person name="Jerome K.R."/>
            <person name="Mcnair B."/>
            <person name="Wallis C."/>
            <person name="Fang F."/>
        </authorList>
    </citation>
    <scope>NUCLEOTIDE SEQUENCE [LARGE SCALE GENOMIC DNA]</scope>
    <source>
        <strain evidence="10">M6</strain>
    </source>
</reference>
<keyword evidence="4" id="KW-0274">FAD</keyword>
<dbReference type="Gene3D" id="1.20.140.10">
    <property type="entry name" value="Butyryl-CoA Dehydrogenase, subunit A, domain 3"/>
    <property type="match status" value="2"/>
</dbReference>
<keyword evidence="10" id="KW-1185">Reference proteome</keyword>
<dbReference type="AlphaFoldDB" id="A0A1E3RA85"/>
<dbReference type="RefSeq" id="WP_069416541.1">
    <property type="nucleotide sequence ID" value="NZ_JACKUL010000040.1"/>
</dbReference>
<dbReference type="InterPro" id="IPR006091">
    <property type="entry name" value="Acyl-CoA_Oxase/DH_mid-dom"/>
</dbReference>
<comment type="caution">
    <text evidence="9">The sequence shown here is derived from an EMBL/GenBank/DDBJ whole genome shotgun (WGS) entry which is preliminary data.</text>
</comment>
<dbReference type="STRING" id="1776.BHQ18_25990"/>
<comment type="similarity">
    <text evidence="2">Belongs to the acyl-CoA dehydrogenase family.</text>
</comment>
<organism evidence="9 10">
    <name type="scientific">Mycolicibacterium flavescens</name>
    <name type="common">Mycobacterium flavescens</name>
    <dbReference type="NCBI Taxonomy" id="1776"/>
    <lineage>
        <taxon>Bacteria</taxon>
        <taxon>Bacillati</taxon>
        <taxon>Actinomycetota</taxon>
        <taxon>Actinomycetes</taxon>
        <taxon>Mycobacteriales</taxon>
        <taxon>Mycobacteriaceae</taxon>
        <taxon>Mycolicibacterium</taxon>
    </lineage>
</organism>
<protein>
    <submittedName>
        <fullName evidence="9">Acyl-CoA dehydrogenase</fullName>
    </submittedName>
</protein>
<dbReference type="SUPFAM" id="SSF56645">
    <property type="entry name" value="Acyl-CoA dehydrogenase NM domain-like"/>
    <property type="match status" value="2"/>
</dbReference>
<keyword evidence="3" id="KW-0285">Flavoprotein</keyword>
<dbReference type="InterPro" id="IPR052161">
    <property type="entry name" value="Mycobact_Acyl-CoA_DH"/>
</dbReference>
<dbReference type="Gene3D" id="1.10.540.10">
    <property type="entry name" value="Acyl-CoA dehydrogenase/oxidase, N-terminal domain"/>
    <property type="match status" value="2"/>
</dbReference>
<feature type="domain" description="Acyl-CoA dehydrogenase/oxidase N-terminal" evidence="8">
    <location>
        <begin position="11"/>
        <end position="95"/>
    </location>
</feature>
<dbReference type="Pfam" id="PF00441">
    <property type="entry name" value="Acyl-CoA_dh_1"/>
    <property type="match status" value="2"/>
</dbReference>
<evidence type="ECO:0000256" key="2">
    <source>
        <dbReference type="ARBA" id="ARBA00009347"/>
    </source>
</evidence>
<accession>A0A1E3RA85</accession>
<evidence type="ECO:0000256" key="4">
    <source>
        <dbReference type="ARBA" id="ARBA00022827"/>
    </source>
</evidence>
<feature type="domain" description="Acyl-CoA dehydrogenase/oxidase C-terminal" evidence="6">
    <location>
        <begin position="562"/>
        <end position="701"/>
    </location>
</feature>
<dbReference type="GO" id="GO:0005886">
    <property type="term" value="C:plasma membrane"/>
    <property type="evidence" value="ECO:0007669"/>
    <property type="project" value="TreeGrafter"/>
</dbReference>
<evidence type="ECO:0000313" key="9">
    <source>
        <dbReference type="EMBL" id="ODQ86835.1"/>
    </source>
</evidence>
<feature type="domain" description="Acyl-CoA dehydrogenase/oxidase C-terminal" evidence="6">
    <location>
        <begin position="198"/>
        <end position="321"/>
    </location>
</feature>
<dbReference type="Pfam" id="PF02770">
    <property type="entry name" value="Acyl-CoA_dh_M"/>
    <property type="match status" value="1"/>
</dbReference>
<dbReference type="PANTHER" id="PTHR43292:SF4">
    <property type="entry name" value="ACYL-COA DEHYDROGENASE FADE34"/>
    <property type="match status" value="1"/>
</dbReference>
<evidence type="ECO:0000256" key="1">
    <source>
        <dbReference type="ARBA" id="ARBA00001974"/>
    </source>
</evidence>
<dbReference type="InterPro" id="IPR009075">
    <property type="entry name" value="AcylCo_DH/oxidase_C"/>
</dbReference>
<evidence type="ECO:0000256" key="3">
    <source>
        <dbReference type="ARBA" id="ARBA00022630"/>
    </source>
</evidence>
<dbReference type="Gene3D" id="2.40.110.10">
    <property type="entry name" value="Butyryl-CoA Dehydrogenase, subunit A, domain 2"/>
    <property type="match status" value="1"/>
</dbReference>
<dbReference type="EMBL" id="MIHA01000028">
    <property type="protein sequence ID" value="ODQ86835.1"/>
    <property type="molecule type" value="Genomic_DNA"/>
</dbReference>